<name>A0A6P1M9J8_9BACT</name>
<keyword evidence="8" id="KW-1185">Reference proteome</keyword>
<dbReference type="RefSeq" id="WP_160627361.1">
    <property type="nucleotide sequence ID" value="NZ_CP047593.1"/>
</dbReference>
<evidence type="ECO:0000313" key="8">
    <source>
        <dbReference type="Proteomes" id="UP000464954"/>
    </source>
</evidence>
<comment type="subcellular location">
    <subcellularLocation>
        <location evidence="1">Secreted</location>
    </subcellularLocation>
</comment>
<feature type="signal peptide" evidence="6">
    <location>
        <begin position="1"/>
        <end position="24"/>
    </location>
</feature>
<dbReference type="EMBL" id="CP047593">
    <property type="protein sequence ID" value="QHI68748.1"/>
    <property type="molecule type" value="Genomic_DNA"/>
</dbReference>
<dbReference type="AlphaFoldDB" id="A0A6P1M9J8"/>
<evidence type="ECO:0000256" key="5">
    <source>
        <dbReference type="SAM" id="MobiDB-lite"/>
    </source>
</evidence>
<evidence type="ECO:0000256" key="2">
    <source>
        <dbReference type="ARBA" id="ARBA00022525"/>
    </source>
</evidence>
<feature type="compositionally biased region" description="Acidic residues" evidence="5">
    <location>
        <begin position="161"/>
        <end position="172"/>
    </location>
</feature>
<keyword evidence="3 6" id="KW-0732">Signal</keyword>
<protein>
    <submittedName>
        <fullName evidence="7">Uncharacterized protein</fullName>
    </submittedName>
</protein>
<evidence type="ECO:0000256" key="1">
    <source>
        <dbReference type="ARBA" id="ARBA00004613"/>
    </source>
</evidence>
<evidence type="ECO:0000256" key="3">
    <source>
        <dbReference type="ARBA" id="ARBA00022729"/>
    </source>
</evidence>
<organism evidence="7 8">
    <name type="scientific">Tichowtungia aerotolerans</name>
    <dbReference type="NCBI Taxonomy" id="2697043"/>
    <lineage>
        <taxon>Bacteria</taxon>
        <taxon>Pseudomonadati</taxon>
        <taxon>Kiritimatiellota</taxon>
        <taxon>Tichowtungiia</taxon>
        <taxon>Tichowtungiales</taxon>
        <taxon>Tichowtungiaceae</taxon>
        <taxon>Tichowtungia</taxon>
    </lineage>
</organism>
<sequence length="286" mass="31042">MMNKTSCLTCLISLICYLAFESQAALTMNIDTNNAEFYFTGSDTGYPDDGNLSWSTAGWIDGEDIGGEIENIMTLFDFSDNATTYFDELEVVDSGIEIAFFMSSGGNQLTVTGKGSLVRLSYATLTDSEKHIFENQTLIPVEDGSGFSSIVVLKVTGADSPDSDNDGLSDLEESARGTNPNNPDTDGDGFPDGFEVDNGYSPISSDSILTDYIREHGEDFNLYSSNIVLNVAVGELLVSCSNQTAQLKIQLEQSEDLQAWTNAADAVQWSLSVDADKKFFKVKAQK</sequence>
<gene>
    <name evidence="7" type="ORF">GT409_04550</name>
</gene>
<keyword evidence="4" id="KW-0106">Calcium</keyword>
<proteinExistence type="predicted"/>
<feature type="region of interest" description="Disordered" evidence="5">
    <location>
        <begin position="158"/>
        <end position="192"/>
    </location>
</feature>
<dbReference type="Proteomes" id="UP000464954">
    <property type="component" value="Chromosome"/>
</dbReference>
<feature type="chain" id="PRO_5026806495" evidence="6">
    <location>
        <begin position="25"/>
        <end position="286"/>
    </location>
</feature>
<evidence type="ECO:0000256" key="6">
    <source>
        <dbReference type="SAM" id="SignalP"/>
    </source>
</evidence>
<dbReference type="KEGG" id="taer:GT409_04550"/>
<keyword evidence="2" id="KW-0964">Secreted</keyword>
<evidence type="ECO:0000313" key="7">
    <source>
        <dbReference type="EMBL" id="QHI68748.1"/>
    </source>
</evidence>
<dbReference type="Pfam" id="PF18884">
    <property type="entry name" value="TSP3_bac"/>
    <property type="match status" value="2"/>
</dbReference>
<evidence type="ECO:0000256" key="4">
    <source>
        <dbReference type="ARBA" id="ARBA00022837"/>
    </source>
</evidence>
<reference evidence="7 8" key="1">
    <citation type="submission" date="2020-01" db="EMBL/GenBank/DDBJ databases">
        <title>Ponticoccus aerotolerans gen. nov., sp. nov., an anaerobic bacterium and proposal of Ponticoccusceae fam. nov., Ponticoccusles ord. nov. and Ponticoccuse classis nov. in the phylum Kiritimatiellaeota.</title>
        <authorList>
            <person name="Zhou L.Y."/>
            <person name="Du Z.J."/>
        </authorList>
    </citation>
    <scope>NUCLEOTIDE SEQUENCE [LARGE SCALE GENOMIC DNA]</scope>
    <source>
        <strain evidence="7 8">S-5007</strain>
    </source>
</reference>
<accession>A0A6P1M9J8</accession>
<dbReference type="InterPro" id="IPR059100">
    <property type="entry name" value="TSP3_bac"/>
</dbReference>